<evidence type="ECO:0000256" key="6">
    <source>
        <dbReference type="ARBA" id="ARBA00023136"/>
    </source>
</evidence>
<dbReference type="Pfam" id="PF00593">
    <property type="entry name" value="TonB_dep_Rec_b-barrel"/>
    <property type="match status" value="1"/>
</dbReference>
<accession>A0A4S1DVW6</accession>
<keyword evidence="4 8" id="KW-0812">Transmembrane</keyword>
<gene>
    <name evidence="13" type="ORF">EM932_11990</name>
</gene>
<dbReference type="InterPro" id="IPR039426">
    <property type="entry name" value="TonB-dep_rcpt-like"/>
</dbReference>
<dbReference type="RefSeq" id="WP_135877433.1">
    <property type="nucleotide sequence ID" value="NZ_SRSO01000015.1"/>
</dbReference>
<dbReference type="EMBL" id="SRSO01000015">
    <property type="protein sequence ID" value="TGV02260.1"/>
    <property type="molecule type" value="Genomic_DNA"/>
</dbReference>
<dbReference type="InterPro" id="IPR023997">
    <property type="entry name" value="TonB-dep_OMP_SusC/RagA_CS"/>
</dbReference>
<evidence type="ECO:0000259" key="12">
    <source>
        <dbReference type="Pfam" id="PF07715"/>
    </source>
</evidence>
<evidence type="ECO:0000313" key="13">
    <source>
        <dbReference type="EMBL" id="TGV02260.1"/>
    </source>
</evidence>
<evidence type="ECO:0000256" key="2">
    <source>
        <dbReference type="ARBA" id="ARBA00022448"/>
    </source>
</evidence>
<dbReference type="Gene3D" id="2.170.130.10">
    <property type="entry name" value="TonB-dependent receptor, plug domain"/>
    <property type="match status" value="1"/>
</dbReference>
<organism evidence="13 14">
    <name type="scientific">Flavivirga rizhaonensis</name>
    <dbReference type="NCBI Taxonomy" id="2559571"/>
    <lineage>
        <taxon>Bacteria</taxon>
        <taxon>Pseudomonadati</taxon>
        <taxon>Bacteroidota</taxon>
        <taxon>Flavobacteriia</taxon>
        <taxon>Flavobacteriales</taxon>
        <taxon>Flavobacteriaceae</taxon>
        <taxon>Flavivirga</taxon>
    </lineage>
</organism>
<evidence type="ECO:0000256" key="4">
    <source>
        <dbReference type="ARBA" id="ARBA00022692"/>
    </source>
</evidence>
<comment type="caution">
    <text evidence="13">The sequence shown here is derived from an EMBL/GenBank/DDBJ whole genome shotgun (WGS) entry which is preliminary data.</text>
</comment>
<comment type="subcellular location">
    <subcellularLocation>
        <location evidence="1 8">Cell outer membrane</location>
        <topology evidence="1 8">Multi-pass membrane protein</topology>
    </subcellularLocation>
</comment>
<dbReference type="InterPro" id="IPR036942">
    <property type="entry name" value="Beta-barrel_TonB_sf"/>
</dbReference>
<evidence type="ECO:0000256" key="8">
    <source>
        <dbReference type="PROSITE-ProRule" id="PRU01360"/>
    </source>
</evidence>
<reference evidence="13 14" key="1">
    <citation type="submission" date="2019-04" db="EMBL/GenBank/DDBJ databases">
        <authorList>
            <person name="Liu A."/>
        </authorList>
    </citation>
    <scope>NUCLEOTIDE SEQUENCE [LARGE SCALE GENOMIC DNA]</scope>
    <source>
        <strain evidence="13 14">RZ03</strain>
    </source>
</reference>
<keyword evidence="13" id="KW-0675">Receptor</keyword>
<dbReference type="InterPro" id="IPR000531">
    <property type="entry name" value="Beta-barrel_TonB"/>
</dbReference>
<evidence type="ECO:0000256" key="7">
    <source>
        <dbReference type="ARBA" id="ARBA00023237"/>
    </source>
</evidence>
<proteinExistence type="inferred from homology"/>
<keyword evidence="2 8" id="KW-0813">Transport</keyword>
<dbReference type="InterPro" id="IPR023996">
    <property type="entry name" value="TonB-dep_OMP_SusC/RagA"/>
</dbReference>
<feature type="domain" description="TonB-dependent receptor-like beta-barrel" evidence="11">
    <location>
        <begin position="362"/>
        <end position="943"/>
    </location>
</feature>
<dbReference type="AlphaFoldDB" id="A0A4S1DVW6"/>
<protein>
    <submittedName>
        <fullName evidence="13">TonB-dependent receptor</fullName>
    </submittedName>
</protein>
<feature type="domain" description="TonB-dependent receptor plug" evidence="12">
    <location>
        <begin position="116"/>
        <end position="221"/>
    </location>
</feature>
<feature type="chain" id="PRO_5020634039" evidence="10">
    <location>
        <begin position="24"/>
        <end position="1004"/>
    </location>
</feature>
<dbReference type="Gene3D" id="2.40.170.20">
    <property type="entry name" value="TonB-dependent receptor, beta-barrel domain"/>
    <property type="match status" value="1"/>
</dbReference>
<keyword evidence="6 8" id="KW-0472">Membrane</keyword>
<dbReference type="InterPro" id="IPR008969">
    <property type="entry name" value="CarboxyPept-like_regulatory"/>
</dbReference>
<dbReference type="OrthoDB" id="9768177at2"/>
<evidence type="ECO:0000256" key="1">
    <source>
        <dbReference type="ARBA" id="ARBA00004571"/>
    </source>
</evidence>
<dbReference type="InterPro" id="IPR037066">
    <property type="entry name" value="Plug_dom_sf"/>
</dbReference>
<dbReference type="NCBIfam" id="TIGR04057">
    <property type="entry name" value="SusC_RagA_signa"/>
    <property type="match status" value="1"/>
</dbReference>
<evidence type="ECO:0000256" key="3">
    <source>
        <dbReference type="ARBA" id="ARBA00022452"/>
    </source>
</evidence>
<dbReference type="Proteomes" id="UP000307602">
    <property type="component" value="Unassembled WGS sequence"/>
</dbReference>
<evidence type="ECO:0000256" key="5">
    <source>
        <dbReference type="ARBA" id="ARBA00023077"/>
    </source>
</evidence>
<keyword evidence="5 9" id="KW-0798">TonB box</keyword>
<dbReference type="InterPro" id="IPR012910">
    <property type="entry name" value="Plug_dom"/>
</dbReference>
<evidence type="ECO:0000313" key="14">
    <source>
        <dbReference type="Proteomes" id="UP000307602"/>
    </source>
</evidence>
<dbReference type="PROSITE" id="PS52016">
    <property type="entry name" value="TONB_DEPENDENT_REC_3"/>
    <property type="match status" value="1"/>
</dbReference>
<dbReference type="NCBIfam" id="TIGR04056">
    <property type="entry name" value="OMP_RagA_SusC"/>
    <property type="match status" value="1"/>
</dbReference>
<sequence length="1004" mass="109089">MKKNVLRLLFALVFSLSGMVANAQTSTVSGTVTDGKIPLPGVNIIVKNTANGTSTDFDGNFTISNVSSGDILVFSYVGYKNQEVTIGNETTINVALIEDAAALEEVVIVGYGTTNKRELTGSVGSVKGGDLVNTVAGNPTAALQGRLTGIQVENPGGQPGGTGNVFIRGINSLSNASPLYIVDGLFVDNMNYINPIDIDNISVLKDAAAAAIYGSRAANGVVLIKTNHGRKNKGLEVTFNTRIGFDTPSKKLDFINGQQYTDYLNQRFANDGSSTTVAFNGVDTDWQDENLQSGIIEDYGLSLSGGGEKSSYFSSVNYYNQDGILIGSGFKRLNARFNSNHEFGKFKLSQSLGITEAKLQENNWYGFDGTTAPTVALRNASNEGGFEAPSTDVQGPGGVNQFALATLENNLETTRTLFSSLKLDYEINEALTASVNLGVDYTSQKRFQFTPTYFMSLVDPVRNVNDLNDLTEFKQEDINLLFEPTLSYNKTFNDVHKVSAVIGYTRFIETQKSSGIYGQGTPANSIQVVGALPSSDQNILLGQDNKAGLISYFGRLNYNYNDRYIFSGTLRRDASSRFAKDNQEGYFPSVSAAWNISNEDFWKSETINFFKLRVSYGELGSYPDVFYPTQAVFLANQSNTSFGGSTANGLAQTTLADENLVWETTKTFDIGVDMSLLNSAITFSADYYSKDVEDALVPISIPSTAGVSLPVTRNAGALVNNGFEFDVTYKKSEGDFTYSVGTNFSFNLKNEAKDIPATILGPGIDEDLRIVNRTEANGPVGAFYGWVVEDKVDPATGDFIRVDTDGVAGITSDDQTIIGNPTPDFTYGLNFSGEYKKFDFSLNFNGVSGNEIYNLSRYYNILWQDGGKFTDVLNSWTPLNTDTNIPRATVDDEAGNKEPSSFFVENGSYFRLKNLEVGYNFGEKALGVDWIKSVRLSLNIQNVFVITDYTGYDPDIASTNGGRANLNSGVPGVRSGVNPLLGRGLDQRAYPNARTFMLGLQAKF</sequence>
<keyword evidence="3 8" id="KW-1134">Transmembrane beta strand</keyword>
<keyword evidence="7 8" id="KW-0998">Cell outer membrane</keyword>
<evidence type="ECO:0000256" key="10">
    <source>
        <dbReference type="SAM" id="SignalP"/>
    </source>
</evidence>
<feature type="signal peptide" evidence="10">
    <location>
        <begin position="1"/>
        <end position="23"/>
    </location>
</feature>
<dbReference type="SUPFAM" id="SSF56935">
    <property type="entry name" value="Porins"/>
    <property type="match status" value="1"/>
</dbReference>
<name>A0A4S1DVW6_9FLAO</name>
<dbReference type="Pfam" id="PF13715">
    <property type="entry name" value="CarbopepD_reg_2"/>
    <property type="match status" value="1"/>
</dbReference>
<dbReference type="Pfam" id="PF07715">
    <property type="entry name" value="Plug"/>
    <property type="match status" value="1"/>
</dbReference>
<evidence type="ECO:0000259" key="11">
    <source>
        <dbReference type="Pfam" id="PF00593"/>
    </source>
</evidence>
<dbReference type="Gene3D" id="2.60.40.1120">
    <property type="entry name" value="Carboxypeptidase-like, regulatory domain"/>
    <property type="match status" value="1"/>
</dbReference>
<comment type="similarity">
    <text evidence="8 9">Belongs to the TonB-dependent receptor family.</text>
</comment>
<dbReference type="SUPFAM" id="SSF49464">
    <property type="entry name" value="Carboxypeptidase regulatory domain-like"/>
    <property type="match status" value="1"/>
</dbReference>
<dbReference type="GO" id="GO:0009279">
    <property type="term" value="C:cell outer membrane"/>
    <property type="evidence" value="ECO:0007669"/>
    <property type="project" value="UniProtKB-SubCell"/>
</dbReference>
<evidence type="ECO:0000256" key="9">
    <source>
        <dbReference type="RuleBase" id="RU003357"/>
    </source>
</evidence>
<keyword evidence="14" id="KW-1185">Reference proteome</keyword>
<keyword evidence="10" id="KW-0732">Signal</keyword>